<dbReference type="Proteomes" id="UP000824533">
    <property type="component" value="Linkage Group LG04"/>
</dbReference>
<proteinExistence type="predicted"/>
<keyword evidence="2" id="KW-1185">Reference proteome</keyword>
<evidence type="ECO:0000313" key="2">
    <source>
        <dbReference type="Proteomes" id="UP000824533"/>
    </source>
</evidence>
<reference evidence="1 2" key="1">
    <citation type="journal article" date="2021" name="Front. Genet.">
        <title>Chromosome-Level Genome Assembly Reveals Significant Gene Expansion in the Toll and IMD Signaling Pathways of Dendrolimus kikuchii.</title>
        <authorList>
            <person name="Zhou J."/>
            <person name="Wu P."/>
            <person name="Xiong Z."/>
            <person name="Liu N."/>
            <person name="Zhao N."/>
            <person name="Ji M."/>
            <person name="Qiu Y."/>
            <person name="Yang B."/>
        </authorList>
    </citation>
    <scope>NUCLEOTIDE SEQUENCE [LARGE SCALE GENOMIC DNA]</scope>
    <source>
        <strain evidence="1">Ann1</strain>
    </source>
</reference>
<dbReference type="EMBL" id="CM034390">
    <property type="protein sequence ID" value="KAJ0182094.1"/>
    <property type="molecule type" value="Genomic_DNA"/>
</dbReference>
<comment type="caution">
    <text evidence="1">The sequence shown here is derived from an EMBL/GenBank/DDBJ whole genome shotgun (WGS) entry which is preliminary data.</text>
</comment>
<accession>A0ACC1DEB1</accession>
<evidence type="ECO:0000313" key="1">
    <source>
        <dbReference type="EMBL" id="KAJ0182094.1"/>
    </source>
</evidence>
<organism evidence="1 2">
    <name type="scientific">Dendrolimus kikuchii</name>
    <dbReference type="NCBI Taxonomy" id="765133"/>
    <lineage>
        <taxon>Eukaryota</taxon>
        <taxon>Metazoa</taxon>
        <taxon>Ecdysozoa</taxon>
        <taxon>Arthropoda</taxon>
        <taxon>Hexapoda</taxon>
        <taxon>Insecta</taxon>
        <taxon>Pterygota</taxon>
        <taxon>Neoptera</taxon>
        <taxon>Endopterygota</taxon>
        <taxon>Lepidoptera</taxon>
        <taxon>Glossata</taxon>
        <taxon>Ditrysia</taxon>
        <taxon>Bombycoidea</taxon>
        <taxon>Lasiocampidae</taxon>
        <taxon>Dendrolimus</taxon>
    </lineage>
</organism>
<sequence>MFLWIFIYFIFIVASAFCKDKDFGADLLTRVLLESSSSESTDSRDDDSWERSREMKKYHKYIAKLDQKRYKEAFKQMMSQEEKDEVKHYENILSAIKAMNSKSPRRRGFNV</sequence>
<gene>
    <name evidence="1" type="ORF">K1T71_002816</name>
</gene>
<name>A0ACC1DEB1_9NEOP</name>
<protein>
    <submittedName>
        <fullName evidence="1">Uncharacterized protein</fullName>
    </submittedName>
</protein>